<comment type="caution">
    <text evidence="3">The sequence shown here is derived from an EMBL/GenBank/DDBJ whole genome shotgun (WGS) entry which is preliminary data.</text>
</comment>
<dbReference type="PANTHER" id="PTHR37984:SF5">
    <property type="entry name" value="PROTEIN NYNRIN-LIKE"/>
    <property type="match status" value="1"/>
</dbReference>
<name>A0A9Q3P1W8_9BASI</name>
<organism evidence="3 4">
    <name type="scientific">Austropuccinia psidii MF-1</name>
    <dbReference type="NCBI Taxonomy" id="1389203"/>
    <lineage>
        <taxon>Eukaryota</taxon>
        <taxon>Fungi</taxon>
        <taxon>Dikarya</taxon>
        <taxon>Basidiomycota</taxon>
        <taxon>Pucciniomycotina</taxon>
        <taxon>Pucciniomycetes</taxon>
        <taxon>Pucciniales</taxon>
        <taxon>Sphaerophragmiaceae</taxon>
        <taxon>Austropuccinia</taxon>
    </lineage>
</organism>
<gene>
    <name evidence="3" type="ORF">O181_087893</name>
</gene>
<dbReference type="InterPro" id="IPR001584">
    <property type="entry name" value="Integrase_cat-core"/>
</dbReference>
<dbReference type="GO" id="GO:0003723">
    <property type="term" value="F:RNA binding"/>
    <property type="evidence" value="ECO:0007669"/>
    <property type="project" value="UniProtKB-KW"/>
</dbReference>
<dbReference type="Pfam" id="PF00665">
    <property type="entry name" value="rve"/>
    <property type="match status" value="1"/>
</dbReference>
<reference evidence="3" key="1">
    <citation type="submission" date="2021-03" db="EMBL/GenBank/DDBJ databases">
        <title>Draft genome sequence of rust myrtle Austropuccinia psidii MF-1, a brazilian biotype.</title>
        <authorList>
            <person name="Quecine M.C."/>
            <person name="Pachon D.M.R."/>
            <person name="Bonatelli M.L."/>
            <person name="Correr F.H."/>
            <person name="Franceschini L.M."/>
            <person name="Leite T.F."/>
            <person name="Margarido G.R.A."/>
            <person name="Almeida C.A."/>
            <person name="Ferrarezi J.A."/>
            <person name="Labate C.A."/>
        </authorList>
    </citation>
    <scope>NUCLEOTIDE SEQUENCE</scope>
    <source>
        <strain evidence="3">MF-1</strain>
    </source>
</reference>
<dbReference type="InterPro" id="IPR012337">
    <property type="entry name" value="RNaseH-like_sf"/>
</dbReference>
<dbReference type="InterPro" id="IPR050951">
    <property type="entry name" value="Retrovirus_Pol_polyprotein"/>
</dbReference>
<dbReference type="GO" id="GO:0005634">
    <property type="term" value="C:nucleus"/>
    <property type="evidence" value="ECO:0007669"/>
    <property type="project" value="UniProtKB-ARBA"/>
</dbReference>
<dbReference type="InterPro" id="IPR036397">
    <property type="entry name" value="RNaseH_sf"/>
</dbReference>
<dbReference type="Gene3D" id="1.10.340.70">
    <property type="match status" value="1"/>
</dbReference>
<evidence type="ECO:0000313" key="3">
    <source>
        <dbReference type="EMBL" id="MBW0548178.1"/>
    </source>
</evidence>
<protein>
    <recommendedName>
        <fullName evidence="2">Integrase catalytic domain-containing protein</fullName>
    </recommendedName>
</protein>
<dbReference type="SUPFAM" id="SSF53098">
    <property type="entry name" value="Ribonuclease H-like"/>
    <property type="match status" value="1"/>
</dbReference>
<dbReference type="AlphaFoldDB" id="A0A9Q3P1W8"/>
<evidence type="ECO:0000313" key="4">
    <source>
        <dbReference type="Proteomes" id="UP000765509"/>
    </source>
</evidence>
<dbReference type="Gene3D" id="3.30.420.10">
    <property type="entry name" value="Ribonuclease H-like superfamily/Ribonuclease H"/>
    <property type="match status" value="1"/>
</dbReference>
<dbReference type="PROSITE" id="PS50994">
    <property type="entry name" value="INTEGRASE"/>
    <property type="match status" value="1"/>
</dbReference>
<dbReference type="InterPro" id="IPR041588">
    <property type="entry name" value="Integrase_H2C2"/>
</dbReference>
<sequence>MGTTGRAPYRRCHILCQLLMKDCEDLSLSSKLDEIWNRNQHTCVMALTDRALINTILHEFHDSVAAGHLAKDRTLERVKTCSWWPNWRKYVAEYFQTCDRCWKENRATGKKFGIMIQIQEPKSPWQIVHMDSVTALPPGGDRIYNACLVLIDRYSKNPMFLPFHKDDTSMDTAIMIWNKVISHTGLFQNIISDRDPKFTSALWTKLHSLFGTKLSFSTAYHPQNDCLEVRMIQTLEDMMRRFPAYGLEFKNSYCFAHEWCTLIPALELVIKHQSILQLAKHQKC</sequence>
<keyword evidence="1" id="KW-0694">RNA-binding</keyword>
<keyword evidence="4" id="KW-1185">Reference proteome</keyword>
<proteinExistence type="predicted"/>
<feature type="domain" description="Integrase catalytic" evidence="2">
    <location>
        <begin position="120"/>
        <end position="284"/>
    </location>
</feature>
<evidence type="ECO:0000256" key="1">
    <source>
        <dbReference type="ARBA" id="ARBA00022884"/>
    </source>
</evidence>
<dbReference type="Pfam" id="PF17921">
    <property type="entry name" value="Integrase_H2C2"/>
    <property type="match status" value="1"/>
</dbReference>
<dbReference type="Proteomes" id="UP000765509">
    <property type="component" value="Unassembled WGS sequence"/>
</dbReference>
<dbReference type="GO" id="GO:0015074">
    <property type="term" value="P:DNA integration"/>
    <property type="evidence" value="ECO:0007669"/>
    <property type="project" value="InterPro"/>
</dbReference>
<dbReference type="PANTHER" id="PTHR37984">
    <property type="entry name" value="PROTEIN CBG26694"/>
    <property type="match status" value="1"/>
</dbReference>
<dbReference type="EMBL" id="AVOT02053335">
    <property type="protein sequence ID" value="MBW0548178.1"/>
    <property type="molecule type" value="Genomic_DNA"/>
</dbReference>
<accession>A0A9Q3P1W8</accession>
<evidence type="ECO:0000259" key="2">
    <source>
        <dbReference type="PROSITE" id="PS50994"/>
    </source>
</evidence>